<evidence type="ECO:0000256" key="6">
    <source>
        <dbReference type="ARBA" id="ARBA00023180"/>
    </source>
</evidence>
<keyword evidence="9" id="KW-1185">Reference proteome</keyword>
<dbReference type="PANTHER" id="PTHR11802">
    <property type="entry name" value="SERINE PROTEASE FAMILY S10 SERINE CARBOXYPEPTIDASE"/>
    <property type="match status" value="1"/>
</dbReference>
<dbReference type="SUPFAM" id="SSF53474">
    <property type="entry name" value="alpha/beta-Hydrolases"/>
    <property type="match status" value="1"/>
</dbReference>
<name>A0A9Q9B6Y4_9PEZI</name>
<keyword evidence="4 7" id="KW-0732">Signal</keyword>
<feature type="signal peptide" evidence="7">
    <location>
        <begin position="1"/>
        <end position="19"/>
    </location>
</feature>
<keyword evidence="3" id="KW-0645">Protease</keyword>
<keyword evidence="5 8" id="KW-0378">Hydrolase</keyword>
<gene>
    <name evidence="8" type="ORF">Slin15195_G107950</name>
</gene>
<keyword evidence="6" id="KW-0325">Glycoprotein</keyword>
<sequence>MLYNAGILLVASLASISLVQFPAPPRNVQIVKPPAGSNVSISYKQTMICETTRGVKDLGINQSYPVNTFFWFFESRKDPRNAPLTIWINGGPGSSSLAGLFAENGPCQINPDSSSTRLNQWSWNQHSNMLYLDQPVSTGLSYNTLQNYTVNLLSDNTTRLNDTDAIPEQNSTYLVGTMSNYDETVTANSSTVAAATAWHFLQSWRRAFPHYQAKHRKINLAAESYGGRYGATFFEFFERQNEHIRNKTLSGSEEGIILDLDTLLLVSPCIDPIMYYSYPELVWNNTYDLRLVNESIRDQMLYNLHKKDGCLDLMWKCGNLTPALRPAHSWAKRNCQQDLRRCWDVQQLANRAGGFNFYDITRRDSRRYVDPFFQGYLNQPHVQDALGVPLNWTSISSAVSQAFRNTSDFRPSHVDKLAYLLDRGIKVHIMTGDRDWVCNWFAGEDSSLGVNYSHTSEFHSAGYAPVRTNSASVGGQVRQYGNFSFSVVYDSGHAIPMYQGETAYRIFYRALQHRDIATGKLKVNDHYQTRGPPSIRDQKREVPKPALDICYSLDPVSTCTEEQRYALGNGTSAIRDYIVVDKNSSILYPQIVGGKDEKE</sequence>
<reference evidence="8" key="1">
    <citation type="submission" date="2022-06" db="EMBL/GenBank/DDBJ databases">
        <title>Complete genome sequences of two strains of the flax pathogen Septoria linicola.</title>
        <authorList>
            <person name="Lapalu N."/>
            <person name="Simon A."/>
            <person name="Demenou B."/>
            <person name="Paumier D."/>
            <person name="Guillot M.-P."/>
            <person name="Gout L."/>
            <person name="Valade R."/>
        </authorList>
    </citation>
    <scope>NUCLEOTIDE SEQUENCE</scope>
    <source>
        <strain evidence="8">SE15195</strain>
    </source>
</reference>
<evidence type="ECO:0000256" key="4">
    <source>
        <dbReference type="ARBA" id="ARBA00022729"/>
    </source>
</evidence>
<evidence type="ECO:0000256" key="5">
    <source>
        <dbReference type="ARBA" id="ARBA00022801"/>
    </source>
</evidence>
<keyword evidence="2 8" id="KW-0121">Carboxypeptidase</keyword>
<dbReference type="AlphaFoldDB" id="A0A9Q9B6Y4"/>
<dbReference type="InterPro" id="IPR029058">
    <property type="entry name" value="AB_hydrolase_fold"/>
</dbReference>
<dbReference type="OrthoDB" id="443318at2759"/>
<proteinExistence type="inferred from homology"/>
<dbReference type="Pfam" id="PF00450">
    <property type="entry name" value="Peptidase_S10"/>
    <property type="match status" value="1"/>
</dbReference>
<evidence type="ECO:0000256" key="1">
    <source>
        <dbReference type="ARBA" id="ARBA00009431"/>
    </source>
</evidence>
<comment type="similarity">
    <text evidence="1">Belongs to the peptidase S10 family.</text>
</comment>
<evidence type="ECO:0000256" key="3">
    <source>
        <dbReference type="ARBA" id="ARBA00022670"/>
    </source>
</evidence>
<evidence type="ECO:0000313" key="9">
    <source>
        <dbReference type="Proteomes" id="UP001056384"/>
    </source>
</evidence>
<dbReference type="InterPro" id="IPR001563">
    <property type="entry name" value="Peptidase_S10"/>
</dbReference>
<feature type="chain" id="PRO_5040193494" evidence="7">
    <location>
        <begin position="20"/>
        <end position="599"/>
    </location>
</feature>
<evidence type="ECO:0000313" key="8">
    <source>
        <dbReference type="EMBL" id="USW57476.1"/>
    </source>
</evidence>
<evidence type="ECO:0000256" key="2">
    <source>
        <dbReference type="ARBA" id="ARBA00022645"/>
    </source>
</evidence>
<dbReference type="GO" id="GO:0004185">
    <property type="term" value="F:serine-type carboxypeptidase activity"/>
    <property type="evidence" value="ECO:0007669"/>
    <property type="project" value="InterPro"/>
</dbReference>
<dbReference type="GO" id="GO:0006508">
    <property type="term" value="P:proteolysis"/>
    <property type="evidence" value="ECO:0007669"/>
    <property type="project" value="UniProtKB-KW"/>
</dbReference>
<dbReference type="GO" id="GO:0000324">
    <property type="term" value="C:fungal-type vacuole"/>
    <property type="evidence" value="ECO:0007669"/>
    <property type="project" value="TreeGrafter"/>
</dbReference>
<dbReference type="PRINTS" id="PR00724">
    <property type="entry name" value="CRBOXYPTASEC"/>
</dbReference>
<protein>
    <submittedName>
        <fullName evidence="8">Peptidase S10, serine carboxypeptidase, alpha/Beta hydrolase</fullName>
    </submittedName>
</protein>
<dbReference type="Proteomes" id="UP001056384">
    <property type="component" value="Chromosome 10"/>
</dbReference>
<accession>A0A9Q9B6Y4</accession>
<dbReference type="PANTHER" id="PTHR11802:SF189">
    <property type="entry name" value="CARBOXYPEPTIDASE"/>
    <property type="match status" value="1"/>
</dbReference>
<dbReference type="Gene3D" id="3.40.50.1820">
    <property type="entry name" value="alpha/beta hydrolase"/>
    <property type="match status" value="1"/>
</dbReference>
<dbReference type="EMBL" id="CP099427">
    <property type="protein sequence ID" value="USW57476.1"/>
    <property type="molecule type" value="Genomic_DNA"/>
</dbReference>
<evidence type="ECO:0000256" key="7">
    <source>
        <dbReference type="SAM" id="SignalP"/>
    </source>
</evidence>
<organism evidence="8 9">
    <name type="scientific">Septoria linicola</name>
    <dbReference type="NCBI Taxonomy" id="215465"/>
    <lineage>
        <taxon>Eukaryota</taxon>
        <taxon>Fungi</taxon>
        <taxon>Dikarya</taxon>
        <taxon>Ascomycota</taxon>
        <taxon>Pezizomycotina</taxon>
        <taxon>Dothideomycetes</taxon>
        <taxon>Dothideomycetidae</taxon>
        <taxon>Mycosphaerellales</taxon>
        <taxon>Mycosphaerellaceae</taxon>
        <taxon>Septoria</taxon>
    </lineage>
</organism>